<evidence type="ECO:0000313" key="3">
    <source>
        <dbReference type="Proteomes" id="UP000694410"/>
    </source>
</evidence>
<dbReference type="AlphaFoldDB" id="A0A8C0UNI8"/>
<sequence>MALAAAHAAAAAAGGSWGRSPAVQEKDTMHAPAAQPACGALPEPAPSRNEPAALAVLLLVHPGQRRKSIHCIKCPTSPFWQIFLWC</sequence>
<evidence type="ECO:0000256" key="1">
    <source>
        <dbReference type="SAM" id="MobiDB-lite"/>
    </source>
</evidence>
<name>A0A8C0UNI8_CYACU</name>
<evidence type="ECO:0000313" key="2">
    <source>
        <dbReference type="Ensembl" id="ENSCCEP00000011559.1"/>
    </source>
</evidence>
<dbReference type="Proteomes" id="UP000694410">
    <property type="component" value="Unplaced"/>
</dbReference>
<reference evidence="2" key="2">
    <citation type="submission" date="2025-09" db="UniProtKB">
        <authorList>
            <consortium name="Ensembl"/>
        </authorList>
    </citation>
    <scope>IDENTIFICATION</scope>
</reference>
<protein>
    <submittedName>
        <fullName evidence="2">Uncharacterized protein</fullName>
    </submittedName>
</protein>
<reference evidence="2" key="1">
    <citation type="submission" date="2025-08" db="UniProtKB">
        <authorList>
            <consortium name="Ensembl"/>
        </authorList>
    </citation>
    <scope>IDENTIFICATION</scope>
</reference>
<dbReference type="Ensembl" id="ENSCCET00000018055.1">
    <property type="protein sequence ID" value="ENSCCEP00000011559.1"/>
    <property type="gene ID" value="ENSCCEG00000011278.1"/>
</dbReference>
<organism evidence="2 3">
    <name type="scientific">Cyanistes caeruleus</name>
    <name type="common">Eurasian blue tit</name>
    <name type="synonym">Parus caeruleus</name>
    <dbReference type="NCBI Taxonomy" id="156563"/>
    <lineage>
        <taxon>Eukaryota</taxon>
        <taxon>Metazoa</taxon>
        <taxon>Chordata</taxon>
        <taxon>Craniata</taxon>
        <taxon>Vertebrata</taxon>
        <taxon>Euteleostomi</taxon>
        <taxon>Archelosauria</taxon>
        <taxon>Archosauria</taxon>
        <taxon>Dinosauria</taxon>
        <taxon>Saurischia</taxon>
        <taxon>Theropoda</taxon>
        <taxon>Coelurosauria</taxon>
        <taxon>Aves</taxon>
        <taxon>Neognathae</taxon>
        <taxon>Neoaves</taxon>
        <taxon>Telluraves</taxon>
        <taxon>Australaves</taxon>
        <taxon>Passeriformes</taxon>
        <taxon>Paridae</taxon>
        <taxon>Cyanistes</taxon>
    </lineage>
</organism>
<keyword evidence="3" id="KW-1185">Reference proteome</keyword>
<feature type="compositionally biased region" description="Low complexity" evidence="1">
    <location>
        <begin position="1"/>
        <end position="13"/>
    </location>
</feature>
<proteinExistence type="predicted"/>
<accession>A0A8C0UNI8</accession>
<feature type="region of interest" description="Disordered" evidence="1">
    <location>
        <begin position="1"/>
        <end position="46"/>
    </location>
</feature>